<accession>A0A699SNV8</accession>
<feature type="non-terminal residue" evidence="1">
    <location>
        <position position="1"/>
    </location>
</feature>
<dbReference type="AlphaFoldDB" id="A0A699SNV8"/>
<organism evidence="1">
    <name type="scientific">Tanacetum cinerariifolium</name>
    <name type="common">Dalmatian daisy</name>
    <name type="synonym">Chrysanthemum cinerariifolium</name>
    <dbReference type="NCBI Taxonomy" id="118510"/>
    <lineage>
        <taxon>Eukaryota</taxon>
        <taxon>Viridiplantae</taxon>
        <taxon>Streptophyta</taxon>
        <taxon>Embryophyta</taxon>
        <taxon>Tracheophyta</taxon>
        <taxon>Spermatophyta</taxon>
        <taxon>Magnoliopsida</taxon>
        <taxon>eudicotyledons</taxon>
        <taxon>Gunneridae</taxon>
        <taxon>Pentapetalae</taxon>
        <taxon>asterids</taxon>
        <taxon>campanulids</taxon>
        <taxon>Asterales</taxon>
        <taxon>Asteraceae</taxon>
        <taxon>Asteroideae</taxon>
        <taxon>Anthemideae</taxon>
        <taxon>Anthemidinae</taxon>
        <taxon>Tanacetum</taxon>
    </lineage>
</organism>
<feature type="non-terminal residue" evidence="1">
    <location>
        <position position="233"/>
    </location>
</feature>
<protein>
    <submittedName>
        <fullName evidence="1">Uncharacterized protein</fullName>
    </submittedName>
</protein>
<evidence type="ECO:0000313" key="1">
    <source>
        <dbReference type="EMBL" id="GFC99350.1"/>
    </source>
</evidence>
<proteinExistence type="predicted"/>
<dbReference type="EMBL" id="BKCJ011177857">
    <property type="protein sequence ID" value="GFC99350.1"/>
    <property type="molecule type" value="Genomic_DNA"/>
</dbReference>
<comment type="caution">
    <text evidence="1">The sequence shown here is derived from an EMBL/GenBank/DDBJ whole genome shotgun (WGS) entry which is preliminary data.</text>
</comment>
<reference evidence="1" key="1">
    <citation type="journal article" date="2019" name="Sci. Rep.">
        <title>Draft genome of Tanacetum cinerariifolium, the natural source of mosquito coil.</title>
        <authorList>
            <person name="Yamashiro T."/>
            <person name="Shiraishi A."/>
            <person name="Satake H."/>
            <person name="Nakayama K."/>
        </authorList>
    </citation>
    <scope>NUCLEOTIDE SEQUENCE</scope>
</reference>
<name>A0A699SNV8_TANCI</name>
<gene>
    <name evidence="1" type="ORF">Tci_871320</name>
</gene>
<sequence length="233" mass="25081">QPDGSLVGTIGTQAVRLRPAAPAGGISFAVRCFTDSLAAYPKEPTTSPKARIYVQALVPTGGSAAVRQALQASFLRDLHGDTLDSAPVVPLDKLFRQQRDTLFTGYRTDVAELVLGRGARHEWHYSRQLRPAHWPPPALRRYFPARSPGAIARATSYSGAPARRPQARRAARQSLVCKRNARDAQCIFDGGRCGIYLPALRNRVLRAGRGAGISAAGAGAHDAARRPAANQLR</sequence>